<protein>
    <submittedName>
        <fullName evidence="1">Uncharacterized protein</fullName>
    </submittedName>
</protein>
<sequence length="168" mass="18411">MPNLIKPAVNTELAISNSTQQHAIMKTTASFFVVGLPQEMCDFCFAGLGHDLCYVHRTDKGLADKGDTLISVSSLFSENVSPFGVAKLKGSRFLKELLICILPRVLFPTPVCSHCVFFSSLPSDVVVTAWCKIHPLPDLQYMSWASFPNYLSLPVKAGPEMSPCQVKS</sequence>
<dbReference type="EMBL" id="JAPFRF010000007">
    <property type="protein sequence ID" value="KAJ7326850.1"/>
    <property type="molecule type" value="Genomic_DNA"/>
</dbReference>
<dbReference type="Proteomes" id="UP001142489">
    <property type="component" value="Unassembled WGS sequence"/>
</dbReference>
<dbReference type="AlphaFoldDB" id="A0A9Q0XV36"/>
<reference evidence="1" key="1">
    <citation type="journal article" date="2023" name="DNA Res.">
        <title>Chromosome-level genome assembly of Phrynocephalus forsythii using third-generation DNA sequencing and Hi-C analysis.</title>
        <authorList>
            <person name="Qi Y."/>
            <person name="Zhao W."/>
            <person name="Zhao Y."/>
            <person name="Niu C."/>
            <person name="Cao S."/>
            <person name="Zhang Y."/>
        </authorList>
    </citation>
    <scope>NUCLEOTIDE SEQUENCE</scope>
    <source>
        <tissue evidence="1">Muscle</tissue>
    </source>
</reference>
<proteinExistence type="predicted"/>
<accession>A0A9Q0XV36</accession>
<gene>
    <name evidence="1" type="ORF">JRQ81_016609</name>
</gene>
<comment type="caution">
    <text evidence="1">The sequence shown here is derived from an EMBL/GenBank/DDBJ whole genome shotgun (WGS) entry which is preliminary data.</text>
</comment>
<organism evidence="1 2">
    <name type="scientific">Phrynocephalus forsythii</name>
    <dbReference type="NCBI Taxonomy" id="171643"/>
    <lineage>
        <taxon>Eukaryota</taxon>
        <taxon>Metazoa</taxon>
        <taxon>Chordata</taxon>
        <taxon>Craniata</taxon>
        <taxon>Vertebrata</taxon>
        <taxon>Euteleostomi</taxon>
        <taxon>Lepidosauria</taxon>
        <taxon>Squamata</taxon>
        <taxon>Bifurcata</taxon>
        <taxon>Unidentata</taxon>
        <taxon>Episquamata</taxon>
        <taxon>Toxicofera</taxon>
        <taxon>Iguania</taxon>
        <taxon>Acrodonta</taxon>
        <taxon>Agamidae</taxon>
        <taxon>Agaminae</taxon>
        <taxon>Phrynocephalus</taxon>
    </lineage>
</organism>
<evidence type="ECO:0000313" key="1">
    <source>
        <dbReference type="EMBL" id="KAJ7326850.1"/>
    </source>
</evidence>
<name>A0A9Q0XV36_9SAUR</name>
<evidence type="ECO:0000313" key="2">
    <source>
        <dbReference type="Proteomes" id="UP001142489"/>
    </source>
</evidence>
<keyword evidence="2" id="KW-1185">Reference proteome</keyword>